<gene>
    <name evidence="9" type="ORF">OUY24_36940</name>
</gene>
<dbReference type="InterPro" id="IPR037069">
    <property type="entry name" value="AcylCoA_DH/ox_N_sf"/>
</dbReference>
<dbReference type="Gene3D" id="1.10.540.10">
    <property type="entry name" value="Acyl-CoA dehydrogenase/oxidase, N-terminal domain"/>
    <property type="match status" value="2"/>
</dbReference>
<sequence length="714" mass="75528">MDTTKLDEVRHITRELVGEWLRAGKFSPVCDAWLRSYDLDFTKAMAERGLIGISWPVEYGGGGGSALTRLVVTEELLRAGAPVAAHWIADRQIGPSIVRHGSDAAKAEFLPAIASGEVTFCLGMSEPDSGSDLASVRTTATRAEGGWLVTGRKIWTSHAHRSTHAYVLARTGKGEKKHEGLTEFIVDMAAPGVGVRPIHDLAGEHHFNEVTFDSVFVPDDHVLGAVGGGWTQVTEQLALERGGVERVLSTYPLLAAALGAAGELGDGEAERTGEVLARLATLRAMAFDVAAEMDAGRAPVHEAAMLKDLGTTLEREVNELARTLLDTPVDPGAPGAEGLLAQGILAAPGFTIRGGTTEVLRTVISRGAVSARGSRPADDAGLGEVADQVLAGHGGEPGDDLPEIWHTVRDLGWTGVGVAETRGGEGGDPHDVVTIVEGLGRHQVSVPVAETILARRALAEAGRDVAGEVATVAVPQRGENVRLTADGRLHGTVSKVPWGRHAGHVVVLATLDSGQEALAEVRTGAAGLHWTPGANLAGEPRDTLRLDGTPATPLDGPGDVLAEAALLRAAALTGALAAALDQTVTHVTVREQFGRPLVKFQAVAQLVARMASELESARVAVRRATQALAEGHPDAWTRVAAARVITGRAATEGARIAHQLHAAMGITREHPLHLATRRLWSWRDEFGTARWWAGRLGRTFAERGPDRLWQWITE</sequence>
<evidence type="ECO:0000259" key="7">
    <source>
        <dbReference type="Pfam" id="PF02770"/>
    </source>
</evidence>
<evidence type="ECO:0000256" key="2">
    <source>
        <dbReference type="ARBA" id="ARBA00009347"/>
    </source>
</evidence>
<dbReference type="InterPro" id="IPR006089">
    <property type="entry name" value="Acyl-CoA_DH_CS"/>
</dbReference>
<keyword evidence="3" id="KW-0285">Flavoprotein</keyword>
<dbReference type="InterPro" id="IPR013786">
    <property type="entry name" value="AcylCoA_DH/ox_N"/>
</dbReference>
<dbReference type="PANTHER" id="PTHR43292">
    <property type="entry name" value="ACYL-COA DEHYDROGENASE"/>
    <property type="match status" value="1"/>
</dbReference>
<comment type="caution">
    <text evidence="9">The sequence shown here is derived from an EMBL/GenBank/DDBJ whole genome shotgun (WGS) entry which is preliminary data.</text>
</comment>
<dbReference type="InterPro" id="IPR006091">
    <property type="entry name" value="Acyl-CoA_Oxase/DH_mid-dom"/>
</dbReference>
<feature type="domain" description="Acyl-CoA dehydrogenase/oxidase C-terminal" evidence="6">
    <location>
        <begin position="561"/>
        <end position="678"/>
    </location>
</feature>
<comment type="similarity">
    <text evidence="2">Belongs to the acyl-CoA dehydrogenase family.</text>
</comment>
<evidence type="ECO:0000313" key="9">
    <source>
        <dbReference type="EMBL" id="MDA0646246.1"/>
    </source>
</evidence>
<evidence type="ECO:0000256" key="3">
    <source>
        <dbReference type="ARBA" id="ARBA00022630"/>
    </source>
</evidence>
<feature type="domain" description="Acyl-CoA oxidase/dehydrogenase middle" evidence="7">
    <location>
        <begin position="121"/>
        <end position="215"/>
    </location>
</feature>
<evidence type="ECO:0000259" key="6">
    <source>
        <dbReference type="Pfam" id="PF00441"/>
    </source>
</evidence>
<dbReference type="InterPro" id="IPR009075">
    <property type="entry name" value="AcylCo_DH/oxidase_C"/>
</dbReference>
<feature type="domain" description="Acyl-CoA dehydrogenase/oxidase C-terminal" evidence="6">
    <location>
        <begin position="269"/>
        <end position="367"/>
    </location>
</feature>
<dbReference type="InterPro" id="IPR036250">
    <property type="entry name" value="AcylCo_DH-like_C"/>
</dbReference>
<dbReference type="Gene3D" id="2.40.110.10">
    <property type="entry name" value="Butyryl-CoA Dehydrogenase, subunit A, domain 2"/>
    <property type="match status" value="1"/>
</dbReference>
<dbReference type="Proteomes" id="UP001212498">
    <property type="component" value="Unassembled WGS sequence"/>
</dbReference>
<dbReference type="PROSITE" id="PS00072">
    <property type="entry name" value="ACYL_COA_DH_1"/>
    <property type="match status" value="1"/>
</dbReference>
<evidence type="ECO:0000313" key="10">
    <source>
        <dbReference type="Proteomes" id="UP001212498"/>
    </source>
</evidence>
<dbReference type="InterPro" id="IPR052161">
    <property type="entry name" value="Mycobact_Acyl-CoA_DH"/>
</dbReference>
<feature type="domain" description="Acyl-CoA dehydrogenase/oxidase N-terminal" evidence="8">
    <location>
        <begin position="27"/>
        <end position="117"/>
    </location>
</feature>
<organism evidence="9 10">
    <name type="scientific">Nonomuraea ferruginea</name>
    <dbReference type="NCBI Taxonomy" id="46174"/>
    <lineage>
        <taxon>Bacteria</taxon>
        <taxon>Bacillati</taxon>
        <taxon>Actinomycetota</taxon>
        <taxon>Actinomycetes</taxon>
        <taxon>Streptosporangiales</taxon>
        <taxon>Streptosporangiaceae</taxon>
        <taxon>Nonomuraea</taxon>
    </lineage>
</organism>
<evidence type="ECO:0000256" key="4">
    <source>
        <dbReference type="ARBA" id="ARBA00022827"/>
    </source>
</evidence>
<dbReference type="PANTHER" id="PTHR43292:SF4">
    <property type="entry name" value="ACYL-COA DEHYDROGENASE FADE34"/>
    <property type="match status" value="1"/>
</dbReference>
<dbReference type="InterPro" id="IPR046373">
    <property type="entry name" value="Acyl-CoA_Oxase/DH_mid-dom_sf"/>
</dbReference>
<keyword evidence="10" id="KW-1185">Reference proteome</keyword>
<evidence type="ECO:0000256" key="5">
    <source>
        <dbReference type="ARBA" id="ARBA00023002"/>
    </source>
</evidence>
<dbReference type="Gene3D" id="1.20.140.10">
    <property type="entry name" value="Butyryl-CoA Dehydrogenase, subunit A, domain 3"/>
    <property type="match status" value="2"/>
</dbReference>
<keyword evidence="5" id="KW-0560">Oxidoreductase</keyword>
<keyword evidence="4" id="KW-0274">FAD</keyword>
<dbReference type="SUPFAM" id="SSF47203">
    <property type="entry name" value="Acyl-CoA dehydrogenase C-terminal domain-like"/>
    <property type="match status" value="2"/>
</dbReference>
<evidence type="ECO:0000259" key="8">
    <source>
        <dbReference type="Pfam" id="PF02771"/>
    </source>
</evidence>
<dbReference type="SUPFAM" id="SSF56645">
    <property type="entry name" value="Acyl-CoA dehydrogenase NM domain-like"/>
    <property type="match status" value="2"/>
</dbReference>
<reference evidence="9 10" key="1">
    <citation type="submission" date="2022-11" db="EMBL/GenBank/DDBJ databases">
        <title>Nonomuraea corallina sp. nov., a new species of the genus Nonomuraea isolated from sea side sediment in Thai sea.</title>
        <authorList>
            <person name="Ngamcharungchit C."/>
            <person name="Matsumoto A."/>
            <person name="Suriyachadkun C."/>
            <person name="Panbangred W."/>
            <person name="Inahashi Y."/>
            <person name="Intra B."/>
        </authorList>
    </citation>
    <scope>NUCLEOTIDE SEQUENCE [LARGE SCALE GENOMIC DNA]</scope>
    <source>
        <strain evidence="9 10">DSM 43553</strain>
    </source>
</reference>
<dbReference type="Pfam" id="PF00441">
    <property type="entry name" value="Acyl-CoA_dh_1"/>
    <property type="match status" value="2"/>
</dbReference>
<dbReference type="InterPro" id="IPR009100">
    <property type="entry name" value="AcylCoA_DH/oxidase_NM_dom_sf"/>
</dbReference>
<dbReference type="RefSeq" id="WP_271279622.1">
    <property type="nucleotide sequence ID" value="NZ_BAABFD010000018.1"/>
</dbReference>
<protein>
    <submittedName>
        <fullName evidence="9">Acyl-CoA dehydrogenase family protein</fullName>
    </submittedName>
</protein>
<accession>A0ABT4T9R5</accession>
<dbReference type="Pfam" id="PF02771">
    <property type="entry name" value="Acyl-CoA_dh_N"/>
    <property type="match status" value="1"/>
</dbReference>
<proteinExistence type="inferred from homology"/>
<dbReference type="Pfam" id="PF02770">
    <property type="entry name" value="Acyl-CoA_dh_M"/>
    <property type="match status" value="1"/>
</dbReference>
<dbReference type="EMBL" id="JAPNUD010000183">
    <property type="protein sequence ID" value="MDA0646246.1"/>
    <property type="molecule type" value="Genomic_DNA"/>
</dbReference>
<comment type="cofactor">
    <cofactor evidence="1">
        <name>FAD</name>
        <dbReference type="ChEBI" id="CHEBI:57692"/>
    </cofactor>
</comment>
<name>A0ABT4T9R5_9ACTN</name>
<evidence type="ECO:0000256" key="1">
    <source>
        <dbReference type="ARBA" id="ARBA00001974"/>
    </source>
</evidence>